<dbReference type="AlphaFoldDB" id="A0A2T7P450"/>
<proteinExistence type="predicted"/>
<reference evidence="1 2" key="1">
    <citation type="submission" date="2018-04" db="EMBL/GenBank/DDBJ databases">
        <title>The genome of golden apple snail Pomacea canaliculata provides insight into stress tolerance and invasive adaptation.</title>
        <authorList>
            <person name="Liu C."/>
            <person name="Liu B."/>
            <person name="Ren Y."/>
            <person name="Zhang Y."/>
            <person name="Wang H."/>
            <person name="Li S."/>
            <person name="Jiang F."/>
            <person name="Yin L."/>
            <person name="Zhang G."/>
            <person name="Qian W."/>
            <person name="Fan W."/>
        </authorList>
    </citation>
    <scope>NUCLEOTIDE SEQUENCE [LARGE SCALE GENOMIC DNA]</scope>
    <source>
        <strain evidence="1">SZHN2017</strain>
        <tissue evidence="1">Muscle</tissue>
    </source>
</reference>
<comment type="caution">
    <text evidence="1">The sequence shown here is derived from an EMBL/GenBank/DDBJ whole genome shotgun (WGS) entry which is preliminary data.</text>
</comment>
<evidence type="ECO:0000313" key="2">
    <source>
        <dbReference type="Proteomes" id="UP000245119"/>
    </source>
</evidence>
<gene>
    <name evidence="1" type="ORF">C0Q70_10789</name>
</gene>
<protein>
    <submittedName>
        <fullName evidence="1">Uncharacterized protein</fullName>
    </submittedName>
</protein>
<organism evidence="1 2">
    <name type="scientific">Pomacea canaliculata</name>
    <name type="common">Golden apple snail</name>
    <dbReference type="NCBI Taxonomy" id="400727"/>
    <lineage>
        <taxon>Eukaryota</taxon>
        <taxon>Metazoa</taxon>
        <taxon>Spiralia</taxon>
        <taxon>Lophotrochozoa</taxon>
        <taxon>Mollusca</taxon>
        <taxon>Gastropoda</taxon>
        <taxon>Caenogastropoda</taxon>
        <taxon>Architaenioglossa</taxon>
        <taxon>Ampullarioidea</taxon>
        <taxon>Ampullariidae</taxon>
        <taxon>Pomacea</taxon>
    </lineage>
</organism>
<name>A0A2T7P450_POMCA</name>
<evidence type="ECO:0000313" key="1">
    <source>
        <dbReference type="EMBL" id="PVD28202.1"/>
    </source>
</evidence>
<dbReference type="EMBL" id="PZQS01000006">
    <property type="protein sequence ID" value="PVD28202.1"/>
    <property type="molecule type" value="Genomic_DNA"/>
</dbReference>
<keyword evidence="2" id="KW-1185">Reference proteome</keyword>
<accession>A0A2T7P450</accession>
<dbReference type="Proteomes" id="UP000245119">
    <property type="component" value="Linkage Group LG6"/>
</dbReference>
<sequence>MSHLQGGTNHTHYIAGHKDPLGEIRYTVDKPSVIGETFQALSLAAAGGQRVSCGRDCGHTVLAVIQRGCAMIDIQQSGSEVSANRWPVVLLVDCDSVACDLLLMLMVIMRTKLQCVGEAHRKTYWVCSPLSGDDGWCSKMSAAAAAPSPRRCYSREMRRDGLGDAEGYEEVCLVHHHRYRHAIDRRSLCPGVLTESN</sequence>